<dbReference type="AlphaFoldDB" id="S9RJP5"/>
<comment type="similarity">
    <text evidence="1">Belongs to the thioesterase PaaI family.</text>
</comment>
<dbReference type="Gene3D" id="3.10.129.10">
    <property type="entry name" value="Hotdog Thioesterase"/>
    <property type="match status" value="1"/>
</dbReference>
<dbReference type="eggNOG" id="COG2050">
    <property type="taxonomic scope" value="Bacteria"/>
</dbReference>
<gene>
    <name evidence="4" type="ORF">Salmuc_03956</name>
</gene>
<dbReference type="GO" id="GO:0047617">
    <property type="term" value="F:fatty acyl-CoA hydrolase activity"/>
    <property type="evidence" value="ECO:0007669"/>
    <property type="project" value="InterPro"/>
</dbReference>
<dbReference type="PANTHER" id="PTHR21660:SF1">
    <property type="entry name" value="ACYL-COENZYME A THIOESTERASE 13"/>
    <property type="match status" value="1"/>
</dbReference>
<dbReference type="CDD" id="cd03443">
    <property type="entry name" value="PaaI_thioesterase"/>
    <property type="match status" value="1"/>
</dbReference>
<dbReference type="Pfam" id="PF03061">
    <property type="entry name" value="4HBT"/>
    <property type="match status" value="1"/>
</dbReference>
<comment type="caution">
    <text evidence="4">The sequence shown here is derived from an EMBL/GenBank/DDBJ whole genome shotgun (WGS) entry which is preliminary data.</text>
</comment>
<organism evidence="4 5">
    <name type="scientific">Salipiger mucosus DSM 16094</name>
    <dbReference type="NCBI Taxonomy" id="1123237"/>
    <lineage>
        <taxon>Bacteria</taxon>
        <taxon>Pseudomonadati</taxon>
        <taxon>Pseudomonadota</taxon>
        <taxon>Alphaproteobacteria</taxon>
        <taxon>Rhodobacterales</taxon>
        <taxon>Roseobacteraceae</taxon>
        <taxon>Salipiger</taxon>
    </lineage>
</organism>
<feature type="domain" description="Thioesterase" evidence="3">
    <location>
        <begin position="43"/>
        <end position="121"/>
    </location>
</feature>
<dbReference type="EMBL" id="APVH01000040">
    <property type="protein sequence ID" value="EPX78340.1"/>
    <property type="molecule type" value="Genomic_DNA"/>
</dbReference>
<dbReference type="STRING" id="1123237.Salmuc_03956"/>
<dbReference type="InterPro" id="IPR006683">
    <property type="entry name" value="Thioestr_dom"/>
</dbReference>
<sequence>MMDERFREDPSPFGAHLGFRMADWREDFARFEMEIAPHHGNRYGVPHGGAYATLLDAAMGHAGCWTGDPEVKQVAFTLSLNVQYLSLPTGKRLIVEARRTGGGRATYFADGEVRDETGALIAKGSGVFRYRRQAG</sequence>
<evidence type="ECO:0000259" key="3">
    <source>
        <dbReference type="Pfam" id="PF03061"/>
    </source>
</evidence>
<dbReference type="InterPro" id="IPR003736">
    <property type="entry name" value="PAAI_dom"/>
</dbReference>
<keyword evidence="5" id="KW-1185">Reference proteome</keyword>
<evidence type="ECO:0000256" key="1">
    <source>
        <dbReference type="ARBA" id="ARBA00008324"/>
    </source>
</evidence>
<dbReference type="NCBIfam" id="TIGR00369">
    <property type="entry name" value="unchar_dom_1"/>
    <property type="match status" value="1"/>
</dbReference>
<reference evidence="5" key="1">
    <citation type="journal article" date="2014" name="Stand. Genomic Sci.">
        <title>Genome sequence of the exopolysaccharide-producing Salipiger mucosus type strain (DSM 16094(T)), a moderately halophilic member of the Roseobacter clade.</title>
        <authorList>
            <person name="Riedel T."/>
            <person name="Spring S."/>
            <person name="Fiebig A."/>
            <person name="Petersen J."/>
            <person name="Kyrpides N.C."/>
            <person name="Goker M."/>
            <person name="Klenk H.P."/>
        </authorList>
    </citation>
    <scope>NUCLEOTIDE SEQUENCE [LARGE SCALE GENOMIC DNA]</scope>
    <source>
        <strain evidence="5">DSM 16094</strain>
    </source>
</reference>
<dbReference type="Proteomes" id="UP000015347">
    <property type="component" value="Unassembled WGS sequence"/>
</dbReference>
<dbReference type="HOGENOM" id="CLU_089876_3_2_5"/>
<protein>
    <recommendedName>
        <fullName evidence="3">Thioesterase domain-containing protein</fullName>
    </recommendedName>
</protein>
<proteinExistence type="inferred from homology"/>
<keyword evidence="2" id="KW-0378">Hydrolase</keyword>
<dbReference type="InterPro" id="IPR029069">
    <property type="entry name" value="HotDog_dom_sf"/>
</dbReference>
<name>S9RJP5_9RHOB</name>
<dbReference type="SUPFAM" id="SSF54637">
    <property type="entry name" value="Thioesterase/thiol ester dehydrase-isomerase"/>
    <property type="match status" value="1"/>
</dbReference>
<dbReference type="PANTHER" id="PTHR21660">
    <property type="entry name" value="THIOESTERASE SUPERFAMILY MEMBER-RELATED"/>
    <property type="match status" value="1"/>
</dbReference>
<evidence type="ECO:0000313" key="5">
    <source>
        <dbReference type="Proteomes" id="UP000015347"/>
    </source>
</evidence>
<dbReference type="InterPro" id="IPR039298">
    <property type="entry name" value="ACOT13"/>
</dbReference>
<evidence type="ECO:0000313" key="4">
    <source>
        <dbReference type="EMBL" id="EPX78340.1"/>
    </source>
</evidence>
<evidence type="ECO:0000256" key="2">
    <source>
        <dbReference type="ARBA" id="ARBA00022801"/>
    </source>
</evidence>
<accession>S9RJP5</accession>